<comment type="caution">
    <text evidence="2">The sequence shown here is derived from an EMBL/GenBank/DDBJ whole genome shotgun (WGS) entry which is preliminary data.</text>
</comment>
<dbReference type="EMBL" id="BEYU01000017">
    <property type="protein sequence ID" value="GBG25949.1"/>
    <property type="molecule type" value="Genomic_DNA"/>
</dbReference>
<gene>
    <name evidence="2" type="ORF">FCC1311_021692</name>
</gene>
<dbReference type="InterPro" id="IPR040046">
    <property type="entry name" value="FAM228"/>
</dbReference>
<evidence type="ECO:0000313" key="3">
    <source>
        <dbReference type="Proteomes" id="UP000241890"/>
    </source>
</evidence>
<evidence type="ECO:0000313" key="2">
    <source>
        <dbReference type="EMBL" id="GBG25949.1"/>
    </source>
</evidence>
<dbReference type="OrthoDB" id="547133at2759"/>
<proteinExistence type="inferred from homology"/>
<organism evidence="2 3">
    <name type="scientific">Hondaea fermentalgiana</name>
    <dbReference type="NCBI Taxonomy" id="2315210"/>
    <lineage>
        <taxon>Eukaryota</taxon>
        <taxon>Sar</taxon>
        <taxon>Stramenopiles</taxon>
        <taxon>Bigyra</taxon>
        <taxon>Labyrinthulomycetes</taxon>
        <taxon>Thraustochytrida</taxon>
        <taxon>Thraustochytriidae</taxon>
        <taxon>Hondaea</taxon>
    </lineage>
</organism>
<name>A0A2R5G6J6_9STRA</name>
<dbReference type="PANTHER" id="PTHR28584">
    <property type="entry name" value="FAMILY WITH SEQUENCE SIMILARITY 228 MEMBER A"/>
    <property type="match status" value="1"/>
</dbReference>
<sequence>MEQLQEQSERAVRDRLENLRVKKEAQFQKMYHEVLDTKAYTKQVDEMLDFHDQMELRKKQQRYQEWRDKVFGTIQSKVAQQLASRDPEGYRRLLRAEYEKYLQATNEKDTIFLDIVIESAYNPFTVNEGALRVNLGEIDDPTQSVIAKHKREQTMIPGGDGPVGQAGSVRAPSRGSLEVGMWASGKIESTPHGYFSKLMGNSDDGPRLGASNYESKVHMDHFGFPKDRAAVDAEFPKGKRTYPEKH</sequence>
<dbReference type="InParanoid" id="A0A2R5G6J6"/>
<evidence type="ECO:0000256" key="1">
    <source>
        <dbReference type="ARBA" id="ARBA00007753"/>
    </source>
</evidence>
<comment type="similarity">
    <text evidence="1">Belongs to the FAM228 family.</text>
</comment>
<accession>A0A2R5G6J6</accession>
<protein>
    <submittedName>
        <fullName evidence="2">Protein FAM228B</fullName>
    </submittedName>
</protein>
<reference evidence="2 3" key="1">
    <citation type="submission" date="2017-12" db="EMBL/GenBank/DDBJ databases">
        <title>Sequencing, de novo assembly and annotation of complete genome of a new Thraustochytrid species, strain FCC1311.</title>
        <authorList>
            <person name="Sedici K."/>
            <person name="Godart F."/>
            <person name="Aiese Cigliano R."/>
            <person name="Sanseverino W."/>
            <person name="Barakat M."/>
            <person name="Ortet P."/>
            <person name="Marechal E."/>
            <person name="Cagnac O."/>
            <person name="Amato A."/>
        </authorList>
    </citation>
    <scope>NUCLEOTIDE SEQUENCE [LARGE SCALE GENOMIC DNA]</scope>
</reference>
<keyword evidence="3" id="KW-1185">Reference proteome</keyword>
<dbReference type="Proteomes" id="UP000241890">
    <property type="component" value="Unassembled WGS sequence"/>
</dbReference>
<dbReference type="PANTHER" id="PTHR28584:SF1">
    <property type="entry name" value="PROTEIN FAM228B"/>
    <property type="match status" value="1"/>
</dbReference>
<dbReference type="AlphaFoldDB" id="A0A2R5G6J6"/>